<protein>
    <submittedName>
        <fullName evidence="2">Glycosyltransferase family 2 protein</fullName>
    </submittedName>
</protein>
<dbReference type="EMBL" id="VOUQ01000004">
    <property type="protein sequence ID" value="TXE34660.1"/>
    <property type="molecule type" value="Genomic_DNA"/>
</dbReference>
<dbReference type="PANTHER" id="PTHR43179">
    <property type="entry name" value="RHAMNOSYLTRANSFERASE WBBL"/>
    <property type="match status" value="1"/>
</dbReference>
<name>A0A5C7CI34_SERMA</name>
<proteinExistence type="predicted"/>
<accession>A0A5C7CI34</accession>
<dbReference type="PANTHER" id="PTHR43179:SF10">
    <property type="entry name" value="GLYCOSYL TRANSFERASE"/>
    <property type="match status" value="1"/>
</dbReference>
<dbReference type="InterPro" id="IPR001173">
    <property type="entry name" value="Glyco_trans_2-like"/>
</dbReference>
<feature type="domain" description="Glycosyltransferase 2-like" evidence="1">
    <location>
        <begin position="12"/>
        <end position="122"/>
    </location>
</feature>
<dbReference type="RefSeq" id="WP_147881562.1">
    <property type="nucleotide sequence ID" value="NZ_AP021873.1"/>
</dbReference>
<dbReference type="Gene3D" id="3.90.550.10">
    <property type="entry name" value="Spore Coat Polysaccharide Biosynthesis Protein SpsA, Chain A"/>
    <property type="match status" value="1"/>
</dbReference>
<dbReference type="InterPro" id="IPR029044">
    <property type="entry name" value="Nucleotide-diphossugar_trans"/>
</dbReference>
<dbReference type="GO" id="GO:0016740">
    <property type="term" value="F:transferase activity"/>
    <property type="evidence" value="ECO:0007669"/>
    <property type="project" value="UniProtKB-KW"/>
</dbReference>
<organism evidence="2 3">
    <name type="scientific">Serratia marcescens</name>
    <dbReference type="NCBI Taxonomy" id="615"/>
    <lineage>
        <taxon>Bacteria</taxon>
        <taxon>Pseudomonadati</taxon>
        <taxon>Pseudomonadota</taxon>
        <taxon>Gammaproteobacteria</taxon>
        <taxon>Enterobacterales</taxon>
        <taxon>Yersiniaceae</taxon>
        <taxon>Serratia</taxon>
    </lineage>
</organism>
<keyword evidence="2" id="KW-0808">Transferase</keyword>
<comment type="caution">
    <text evidence="2">The sequence shown here is derived from an EMBL/GenBank/DDBJ whole genome shotgun (WGS) entry which is preliminary data.</text>
</comment>
<evidence type="ECO:0000259" key="1">
    <source>
        <dbReference type="Pfam" id="PF00535"/>
    </source>
</evidence>
<gene>
    <name evidence="2" type="ORF">FOT62_09880</name>
</gene>
<evidence type="ECO:0000313" key="2">
    <source>
        <dbReference type="EMBL" id="TXE34660.1"/>
    </source>
</evidence>
<evidence type="ECO:0000313" key="3">
    <source>
        <dbReference type="Proteomes" id="UP000321126"/>
    </source>
</evidence>
<dbReference type="Proteomes" id="UP000321126">
    <property type="component" value="Unassembled WGS sequence"/>
</dbReference>
<dbReference type="AlphaFoldDB" id="A0A5C7CI34"/>
<sequence>MKIIASLVLYRHEYKSVQKTLDSLLAEESISKLVIVDNGSYCDWLINFNEPKLEIIRMKDNAGFGAGHNAVFEKFKNLADYFLICNPDIAFEKGEVDKLFRFSQLENLGLAIPKIVYPDGRLQHGCKLLPSPYQLFARRFVSRFSRSLNQQYELHCADYTKPFFAPSLSGCFMLVSNQAIQDVGYFDTRFFLYLEDVDLSRRICLKHKTRYFPESLVVHESQRRSYQDKRFLVYHIVSAIKYFNKWGWFFDRDKEFLNQSCLSQLPRKQVNP</sequence>
<dbReference type="Pfam" id="PF00535">
    <property type="entry name" value="Glycos_transf_2"/>
    <property type="match status" value="1"/>
</dbReference>
<dbReference type="SUPFAM" id="SSF53448">
    <property type="entry name" value="Nucleotide-diphospho-sugar transferases"/>
    <property type="match status" value="1"/>
</dbReference>
<reference evidence="2 3" key="1">
    <citation type="submission" date="2019-07" db="EMBL/GenBank/DDBJ databases">
        <title>Serratia strains were isolated from fresh produce.</title>
        <authorList>
            <person name="Cho G.-S."/>
            <person name="Stein M."/>
            <person name="Lee W."/>
            <person name="Suh S.H."/>
            <person name="Franz C.M.A.P."/>
        </authorList>
    </citation>
    <scope>NUCLEOTIDE SEQUENCE [LARGE SCALE GENOMIC DNA]</scope>
    <source>
        <strain evidence="2 3">S16</strain>
    </source>
</reference>